<reference evidence="1 2" key="1">
    <citation type="journal article" date="2018" name="PLoS Genet.">
        <title>Population sequencing reveals clonal diversity and ancestral inbreeding in the grapevine cultivar Chardonnay.</title>
        <authorList>
            <person name="Roach M.J."/>
            <person name="Johnson D.L."/>
            <person name="Bohlmann J."/>
            <person name="van Vuuren H.J."/>
            <person name="Jones S.J."/>
            <person name="Pretorius I.S."/>
            <person name="Schmidt S.A."/>
            <person name="Borneman A.R."/>
        </authorList>
    </citation>
    <scope>NUCLEOTIDE SEQUENCE [LARGE SCALE GENOMIC DNA]</scope>
    <source>
        <strain evidence="2">cv. Chardonnay</strain>
        <tissue evidence="1">Leaf</tissue>
    </source>
</reference>
<proteinExistence type="predicted"/>
<dbReference type="Proteomes" id="UP000288805">
    <property type="component" value="Unassembled WGS sequence"/>
</dbReference>
<evidence type="ECO:0000313" key="1">
    <source>
        <dbReference type="EMBL" id="RVW84988.1"/>
    </source>
</evidence>
<accession>A0A438HKJ6</accession>
<name>A0A438HKJ6_VITVI</name>
<dbReference type="AlphaFoldDB" id="A0A438HKJ6"/>
<gene>
    <name evidence="1" type="primary">TBL7_1</name>
    <name evidence="1" type="ORF">CK203_037634</name>
</gene>
<evidence type="ECO:0000313" key="2">
    <source>
        <dbReference type="Proteomes" id="UP000288805"/>
    </source>
</evidence>
<comment type="caution">
    <text evidence="1">The sequence shown here is derived from an EMBL/GenBank/DDBJ whole genome shotgun (WGS) entry which is preliminary data.</text>
</comment>
<dbReference type="EMBL" id="QGNW01000208">
    <property type="protein sequence ID" value="RVW84988.1"/>
    <property type="molecule type" value="Genomic_DNA"/>
</dbReference>
<sequence>MKVVENMAVPATVLHVTPMVAFRSDAHVGTNSDTPLVPDCSHWEFASFLPSLASGISPYPSLWCLLASCPSAFQFMLGEGVLLVSVGGRSRAAFL</sequence>
<protein>
    <submittedName>
        <fullName evidence="1">Protein trichome berefringence-like 7</fullName>
    </submittedName>
</protein>
<organism evidence="1 2">
    <name type="scientific">Vitis vinifera</name>
    <name type="common">Grape</name>
    <dbReference type="NCBI Taxonomy" id="29760"/>
    <lineage>
        <taxon>Eukaryota</taxon>
        <taxon>Viridiplantae</taxon>
        <taxon>Streptophyta</taxon>
        <taxon>Embryophyta</taxon>
        <taxon>Tracheophyta</taxon>
        <taxon>Spermatophyta</taxon>
        <taxon>Magnoliopsida</taxon>
        <taxon>eudicotyledons</taxon>
        <taxon>Gunneridae</taxon>
        <taxon>Pentapetalae</taxon>
        <taxon>rosids</taxon>
        <taxon>Vitales</taxon>
        <taxon>Vitaceae</taxon>
        <taxon>Viteae</taxon>
        <taxon>Vitis</taxon>
    </lineage>
</organism>